<accession>A0ACC2UAA8</accession>
<name>A0ACC2UAA8_9FUNG</name>
<organism evidence="1 2">
    <name type="scientific">Entomophthora muscae</name>
    <dbReference type="NCBI Taxonomy" id="34485"/>
    <lineage>
        <taxon>Eukaryota</taxon>
        <taxon>Fungi</taxon>
        <taxon>Fungi incertae sedis</taxon>
        <taxon>Zoopagomycota</taxon>
        <taxon>Entomophthoromycotina</taxon>
        <taxon>Entomophthoromycetes</taxon>
        <taxon>Entomophthorales</taxon>
        <taxon>Entomophthoraceae</taxon>
        <taxon>Entomophthora</taxon>
    </lineage>
</organism>
<evidence type="ECO:0000313" key="1">
    <source>
        <dbReference type="EMBL" id="KAJ9083706.1"/>
    </source>
</evidence>
<proteinExistence type="predicted"/>
<dbReference type="EMBL" id="QTSX02000947">
    <property type="protein sequence ID" value="KAJ9083706.1"/>
    <property type="molecule type" value="Genomic_DNA"/>
</dbReference>
<sequence length="91" mass="10650">MVRRKRCVPIAPNSTFHSVIFLIRGMVLNYKGKSNLIEKGFDWDAKVFTKDSINGTMINADTQEKNSIYFEKKSEKTLKIYDELFTCEPFY</sequence>
<gene>
    <name evidence="1" type="ORF">DSO57_1032078</name>
</gene>
<protein>
    <submittedName>
        <fullName evidence="1">Uncharacterized protein</fullName>
    </submittedName>
</protein>
<evidence type="ECO:0000313" key="2">
    <source>
        <dbReference type="Proteomes" id="UP001165960"/>
    </source>
</evidence>
<reference evidence="1" key="1">
    <citation type="submission" date="2022-04" db="EMBL/GenBank/DDBJ databases">
        <title>Genome of the entomopathogenic fungus Entomophthora muscae.</title>
        <authorList>
            <person name="Elya C."/>
            <person name="Lovett B.R."/>
            <person name="Lee E."/>
            <person name="Macias A.M."/>
            <person name="Hajek A.E."/>
            <person name="De Bivort B.L."/>
            <person name="Kasson M.T."/>
            <person name="De Fine Licht H.H."/>
            <person name="Stajich J.E."/>
        </authorList>
    </citation>
    <scope>NUCLEOTIDE SEQUENCE</scope>
    <source>
        <strain evidence="1">Berkeley</strain>
    </source>
</reference>
<comment type="caution">
    <text evidence="1">The sequence shown here is derived from an EMBL/GenBank/DDBJ whole genome shotgun (WGS) entry which is preliminary data.</text>
</comment>
<dbReference type="Proteomes" id="UP001165960">
    <property type="component" value="Unassembled WGS sequence"/>
</dbReference>
<keyword evidence="2" id="KW-1185">Reference proteome</keyword>